<dbReference type="AlphaFoldDB" id="A0ABD0V4Z5"/>
<feature type="region of interest" description="SAW" evidence="3">
    <location>
        <begin position="414"/>
        <end position="489"/>
    </location>
</feature>
<reference evidence="5 6" key="1">
    <citation type="journal article" date="2024" name="Plant Biotechnol. J.">
        <title>Dendrobium thyrsiflorum genome and its molecular insights into genes involved in important horticultural traits.</title>
        <authorList>
            <person name="Chen B."/>
            <person name="Wang J.Y."/>
            <person name="Zheng P.J."/>
            <person name="Li K.L."/>
            <person name="Liang Y.M."/>
            <person name="Chen X.F."/>
            <person name="Zhang C."/>
            <person name="Zhao X."/>
            <person name="He X."/>
            <person name="Zhang G.Q."/>
            <person name="Liu Z.J."/>
            <person name="Xu Q."/>
        </authorList>
    </citation>
    <scope>NUCLEOTIDE SEQUENCE [LARGE SCALE GENOMIC DNA]</scope>
    <source>
        <strain evidence="5">GZMU011</strain>
    </source>
</reference>
<dbReference type="Proteomes" id="UP001552299">
    <property type="component" value="Unassembled WGS sequence"/>
</dbReference>
<feature type="short sequence motif" description="VHIID" evidence="3">
    <location>
        <begin position="227"/>
        <end position="231"/>
    </location>
</feature>
<evidence type="ECO:0000313" key="6">
    <source>
        <dbReference type="Proteomes" id="UP001552299"/>
    </source>
</evidence>
<evidence type="ECO:0000256" key="2">
    <source>
        <dbReference type="ARBA" id="ARBA00023163"/>
    </source>
</evidence>
<feature type="compositionally biased region" description="Low complexity" evidence="4">
    <location>
        <begin position="84"/>
        <end position="95"/>
    </location>
</feature>
<keyword evidence="2" id="KW-0804">Transcription</keyword>
<evidence type="ECO:0000256" key="1">
    <source>
        <dbReference type="ARBA" id="ARBA00023015"/>
    </source>
</evidence>
<keyword evidence="1" id="KW-0805">Transcription regulation</keyword>
<evidence type="ECO:0000256" key="3">
    <source>
        <dbReference type="PROSITE-ProRule" id="PRU01191"/>
    </source>
</evidence>
<gene>
    <name evidence="5" type="ORF">M5K25_012520</name>
</gene>
<accession>A0ABD0V4Z5</accession>
<feature type="region of interest" description="Disordered" evidence="4">
    <location>
        <begin position="81"/>
        <end position="103"/>
    </location>
</feature>
<organism evidence="5 6">
    <name type="scientific">Dendrobium thyrsiflorum</name>
    <name type="common">Pinecone-like raceme dendrobium</name>
    <name type="synonym">Orchid</name>
    <dbReference type="NCBI Taxonomy" id="117978"/>
    <lineage>
        <taxon>Eukaryota</taxon>
        <taxon>Viridiplantae</taxon>
        <taxon>Streptophyta</taxon>
        <taxon>Embryophyta</taxon>
        <taxon>Tracheophyta</taxon>
        <taxon>Spermatophyta</taxon>
        <taxon>Magnoliopsida</taxon>
        <taxon>Liliopsida</taxon>
        <taxon>Asparagales</taxon>
        <taxon>Orchidaceae</taxon>
        <taxon>Epidendroideae</taxon>
        <taxon>Malaxideae</taxon>
        <taxon>Dendrobiinae</taxon>
        <taxon>Dendrobium</taxon>
    </lineage>
</organism>
<dbReference type="PROSITE" id="PS50985">
    <property type="entry name" value="GRAS"/>
    <property type="match status" value="1"/>
</dbReference>
<evidence type="ECO:0000313" key="5">
    <source>
        <dbReference type="EMBL" id="KAL0917458.1"/>
    </source>
</evidence>
<comment type="similarity">
    <text evidence="3">Belongs to the GRAS family.</text>
</comment>
<proteinExistence type="inferred from homology"/>
<feature type="region of interest" description="Leucine repeat II (LRII)" evidence="3">
    <location>
        <begin position="276"/>
        <end position="308"/>
    </location>
</feature>
<sequence length="502" mass="54336">MELVMKNIPELIIPASSSTTTTTADEDNNWDDWSSDINWYQVSGDFPSDLPSFILPTAISSYPAGEAEPLAGADAIHDWSYPSTTTNSHATTPTTEGPTRNELYNINEPTSASLRLIHLLIAAAEAISGDQKSPHLARVILVRLREIIPTDHAAASGIERLASHFTEALLALLDNPHQPHQHATTAATTGEVLIAFKLLHDMSPCVSFGHLTANQAILEAVAGERRVHILDYDIGEGVQWASLIQALISKGSPAAPHLRITALTNGIKGSASGAQEVGRRLSAFAASVGQPFSFRICRLDHSKRFTPAAIKVVKGEALVVNCVLQPAQLSSAASLTSFLTGAVALSPRILTIIEEESTPSFARAERGFVGEFMDEVERYMAIWESLETGFPMQGRVREMVERVILRPRIAAAVARAYGRQDGGEVAAERCGEWMAAVGFERLELSSFNVCQAQLLLGLFNDGFCIDKDTPNKLALRWKSRRLLSASVWGLPPPPSPSASLLF</sequence>
<dbReference type="PANTHER" id="PTHR31636">
    <property type="entry name" value="OSJNBA0084A10.13 PROTEIN-RELATED"/>
    <property type="match status" value="1"/>
</dbReference>
<protein>
    <recommendedName>
        <fullName evidence="7">Nodulation signaling pathway 2-like protein</fullName>
    </recommendedName>
</protein>
<dbReference type="Pfam" id="PF03514">
    <property type="entry name" value="GRAS"/>
    <property type="match status" value="1"/>
</dbReference>
<name>A0ABD0V4Z5_DENTH</name>
<comment type="caution">
    <text evidence="5">The sequence shown here is derived from an EMBL/GenBank/DDBJ whole genome shotgun (WGS) entry which is preliminary data.</text>
</comment>
<dbReference type="InterPro" id="IPR005202">
    <property type="entry name" value="TF_GRAS"/>
</dbReference>
<evidence type="ECO:0000256" key="4">
    <source>
        <dbReference type="SAM" id="MobiDB-lite"/>
    </source>
</evidence>
<comment type="caution">
    <text evidence="3">Lacks conserved residue(s) required for the propagation of feature annotation.</text>
</comment>
<evidence type="ECO:0008006" key="7">
    <source>
        <dbReference type="Google" id="ProtNLM"/>
    </source>
</evidence>
<keyword evidence="6" id="KW-1185">Reference proteome</keyword>
<dbReference type="EMBL" id="JANQDX010000010">
    <property type="protein sequence ID" value="KAL0917458.1"/>
    <property type="molecule type" value="Genomic_DNA"/>
</dbReference>